<accession>A0A8S5PKD0</accession>
<dbReference type="EMBL" id="BK015448">
    <property type="protein sequence ID" value="DAE07362.1"/>
    <property type="molecule type" value="Genomic_DNA"/>
</dbReference>
<protein>
    <submittedName>
        <fullName evidence="1">Regulatory protein CII-alpha fold, DNA binding protein</fullName>
    </submittedName>
</protein>
<organism evidence="1">
    <name type="scientific">Phage sp. ct17O1</name>
    <dbReference type="NCBI Taxonomy" id="2825789"/>
    <lineage>
        <taxon>Viruses</taxon>
    </lineage>
</organism>
<dbReference type="Gene3D" id="1.10.260.40">
    <property type="entry name" value="lambda repressor-like DNA-binding domains"/>
    <property type="match status" value="1"/>
</dbReference>
<dbReference type="GO" id="GO:0003677">
    <property type="term" value="F:DNA binding"/>
    <property type="evidence" value="ECO:0007669"/>
    <property type="project" value="InterPro"/>
</dbReference>
<proteinExistence type="predicted"/>
<name>A0A8S5PKD0_9VIRU</name>
<reference evidence="1" key="1">
    <citation type="journal article" date="2021" name="Proc. Natl. Acad. Sci. U.S.A.">
        <title>A Catalog of Tens of Thousands of Viruses from Human Metagenomes Reveals Hidden Associations with Chronic Diseases.</title>
        <authorList>
            <person name="Tisza M.J."/>
            <person name="Buck C.B."/>
        </authorList>
    </citation>
    <scope>NUCLEOTIDE SEQUENCE</scope>
    <source>
        <strain evidence="1">Ct17O1</strain>
    </source>
</reference>
<evidence type="ECO:0000313" key="1">
    <source>
        <dbReference type="EMBL" id="DAE07362.1"/>
    </source>
</evidence>
<dbReference type="InterPro" id="IPR010982">
    <property type="entry name" value="Lambda_DNA-bd_dom_sf"/>
</dbReference>
<sequence length="108" mass="12268">MGLIYQQASAMARNKLTRSAKPLSDRVMNKYWKQKQCEIADEMECSPSTLSRFVSNEDANQAFNFIAANGFDVFDVNSHVAIEKSELELLLLAAKGFDDRLREKYLGK</sequence>